<dbReference type="Gene3D" id="3.90.550.20">
    <property type="match status" value="1"/>
</dbReference>
<reference evidence="4" key="2">
    <citation type="submission" date="2018-02" db="UniProtKB">
        <authorList>
            <consortium name="EnsemblPlants"/>
        </authorList>
    </citation>
    <scope>IDENTIFICATION</scope>
    <source>
        <strain evidence="4">Williams 82</strain>
    </source>
</reference>
<dbReference type="InterPro" id="IPR007652">
    <property type="entry name" value="A1-4-GlycosylTfrase_dom"/>
</dbReference>
<dbReference type="PaxDb" id="3847-GLYMA07G34721.1"/>
<name>K7L365_SOYBN</name>
<dbReference type="EnsemblPlants" id="KRH50428">
    <property type="protein sequence ID" value="KRH50428"/>
    <property type="gene ID" value="GLYMA_07G221700"/>
</dbReference>
<dbReference type="InterPro" id="IPR044789">
    <property type="entry name" value="Put_A1-4-GlycosylTfrase_plant"/>
</dbReference>
<dbReference type="Proteomes" id="UP000008827">
    <property type="component" value="Chromosome 7"/>
</dbReference>
<reference evidence="3 4" key="1">
    <citation type="journal article" date="2010" name="Nature">
        <title>Genome sequence of the palaeopolyploid soybean.</title>
        <authorList>
            <person name="Schmutz J."/>
            <person name="Cannon S.B."/>
            <person name="Schlueter J."/>
            <person name="Ma J."/>
            <person name="Mitros T."/>
            <person name="Nelson W."/>
            <person name="Hyten D.L."/>
            <person name="Song Q."/>
            <person name="Thelen J.J."/>
            <person name="Cheng J."/>
            <person name="Xu D."/>
            <person name="Hellsten U."/>
            <person name="May G.D."/>
            <person name="Yu Y."/>
            <person name="Sakurai T."/>
            <person name="Umezawa T."/>
            <person name="Bhattacharyya M.K."/>
            <person name="Sandhu D."/>
            <person name="Valliyodan B."/>
            <person name="Lindquist E."/>
            <person name="Peto M."/>
            <person name="Grant D."/>
            <person name="Shu S."/>
            <person name="Goodstein D."/>
            <person name="Barry K."/>
            <person name="Futrell-Griggs M."/>
            <person name="Abernathy B."/>
            <person name="Du J."/>
            <person name="Tian Z."/>
            <person name="Zhu L."/>
            <person name="Gill N."/>
            <person name="Joshi T."/>
            <person name="Libault M."/>
            <person name="Sethuraman A."/>
            <person name="Zhang X.-C."/>
            <person name="Shinozaki K."/>
            <person name="Nguyen H.T."/>
            <person name="Wing R.A."/>
            <person name="Cregan P."/>
            <person name="Specht J."/>
            <person name="Grimwood J."/>
            <person name="Rokhsar D."/>
            <person name="Stacey G."/>
            <person name="Shoemaker R.C."/>
            <person name="Jackson S.A."/>
        </authorList>
    </citation>
    <scope>NUCLEOTIDE SEQUENCE [LARGE SCALE GENOMIC DNA]</scope>
    <source>
        <strain evidence="4">cv. Williams 82</strain>
        <tissue evidence="3">Callus</tissue>
    </source>
</reference>
<keyword evidence="1" id="KW-0732">Signal</keyword>
<dbReference type="Gramene" id="KRH50428">
    <property type="protein sequence ID" value="KRH50428"/>
    <property type="gene ID" value="GLYMA_07G221700"/>
</dbReference>
<reference evidence="3" key="3">
    <citation type="submission" date="2018-07" db="EMBL/GenBank/DDBJ databases">
        <title>WGS assembly of Glycine max.</title>
        <authorList>
            <person name="Schmutz J."/>
            <person name="Cannon S."/>
            <person name="Schlueter J."/>
            <person name="Ma J."/>
            <person name="Mitros T."/>
            <person name="Nelson W."/>
            <person name="Hyten D."/>
            <person name="Song Q."/>
            <person name="Thelen J."/>
            <person name="Cheng J."/>
            <person name="Xu D."/>
            <person name="Hellsten U."/>
            <person name="May G."/>
            <person name="Yu Y."/>
            <person name="Sakurai T."/>
            <person name="Umezawa T."/>
            <person name="Bhattacharyya M."/>
            <person name="Sandhu D."/>
            <person name="Valliyodan B."/>
            <person name="Lindquist E."/>
            <person name="Peto M."/>
            <person name="Grant D."/>
            <person name="Shu S."/>
            <person name="Goodstein D."/>
            <person name="Barry K."/>
            <person name="Futrell-Griggs M."/>
            <person name="Abernathy B."/>
            <person name="Du J."/>
            <person name="Tian Z."/>
            <person name="Zhu L."/>
            <person name="Gill N."/>
            <person name="Joshi T."/>
            <person name="Libault M."/>
            <person name="Sethuraman A."/>
            <person name="Zhang X."/>
            <person name="Shinozaki K."/>
            <person name="Nguyen H."/>
            <person name="Wing R."/>
            <person name="Cregan P."/>
            <person name="Specht J."/>
            <person name="Grimwood J."/>
            <person name="Rokhsar D."/>
            <person name="Stacey G."/>
            <person name="Shoemaker R."/>
            <person name="Jackson S."/>
        </authorList>
    </citation>
    <scope>NUCLEOTIDE SEQUENCE</scope>
    <source>
        <tissue evidence="3">Callus</tissue>
    </source>
</reference>
<dbReference type="SUPFAM" id="SSF53448">
    <property type="entry name" value="Nucleotide-diphospho-sugar transferases"/>
    <property type="match status" value="1"/>
</dbReference>
<sequence length="591" mass="67478">MLRSRRRSPYDAYLCAVISVVLLLLSVPPPPPPLPRLPLLRRHLHRRLRRPHRRGRFHRRNPMPLFPSPQPSPYLYFDPLSASIRRSFLSPPSSSLHHHHHSANNNFPFQFSSSDNDDPSKTAFASDDVPVDFSVRSMAARVATIEDALLLKNSPLREGWSDWFDKKSVWKDKMFRSNFDDPNGTGATGLTRGDRIVQKWWIHEFKKVPFPGIKKVPLNIVKANTLTKVGTEHRTLNHNNNNNNDNDNNHEIIKEAVNSGSNGGESSIQKDVNVIGDARGVSVKNHVCADGDTWGYYPGLPLLLSFSDFLYEFFVGKCVTRVFMVWNLLPWMYTVRHQPVFSEMVELDFFKESFVKDGYKVAVATPMLDELLKDMPAHIFATVWFEWKKTGFCSTHYSELIHLAALYKYGGIYLDSDIIGHGAGSALNGAVMSFPRHSLFIKECLEEFNMTYDDTSLRGNGVDPLTRVDRKYLGEENKSVKHLELKVEPSYIFIPVSSQNITRSFIAPSTETQKALQDVLLENILHNSLTFHFWNSVTFSLIPEPDSLVSKLLNYAFIQCSELPWMPSSTNFVLRFHSDCSPEDIGRFLFL</sequence>
<feature type="domain" description="Alpha 1,4-glycosyltransferase" evidence="2">
    <location>
        <begin position="434"/>
        <end position="554"/>
    </location>
</feature>
<organism evidence="4">
    <name type="scientific">Glycine max</name>
    <name type="common">Soybean</name>
    <name type="synonym">Glycine hispida</name>
    <dbReference type="NCBI Taxonomy" id="3847"/>
    <lineage>
        <taxon>Eukaryota</taxon>
        <taxon>Viridiplantae</taxon>
        <taxon>Streptophyta</taxon>
        <taxon>Embryophyta</taxon>
        <taxon>Tracheophyta</taxon>
        <taxon>Spermatophyta</taxon>
        <taxon>Magnoliopsida</taxon>
        <taxon>eudicotyledons</taxon>
        <taxon>Gunneridae</taxon>
        <taxon>Pentapetalae</taxon>
        <taxon>rosids</taxon>
        <taxon>fabids</taxon>
        <taxon>Fabales</taxon>
        <taxon>Fabaceae</taxon>
        <taxon>Papilionoideae</taxon>
        <taxon>50 kb inversion clade</taxon>
        <taxon>NPAAA clade</taxon>
        <taxon>indigoferoid/millettioid clade</taxon>
        <taxon>Phaseoleae</taxon>
        <taxon>Glycine</taxon>
        <taxon>Glycine subgen. Soja</taxon>
    </lineage>
</organism>
<dbReference type="InterPro" id="IPR029044">
    <property type="entry name" value="Nucleotide-diphossugar_trans"/>
</dbReference>
<dbReference type="EMBL" id="CM000840">
    <property type="protein sequence ID" value="KRH50428.1"/>
    <property type="molecule type" value="Genomic_DNA"/>
</dbReference>
<accession>K7L365</accession>
<dbReference type="OMA" id="ARILNNC"/>
<dbReference type="eggNOG" id="KOG1928">
    <property type="taxonomic scope" value="Eukaryota"/>
</dbReference>
<dbReference type="InParanoid" id="K7L365"/>
<protein>
    <recommendedName>
        <fullName evidence="2">Alpha 1,4-glycosyltransferase domain-containing protein</fullName>
    </recommendedName>
</protein>
<dbReference type="Pfam" id="PF04572">
    <property type="entry name" value="Gb3_synth"/>
    <property type="match status" value="1"/>
</dbReference>
<keyword evidence="5" id="KW-1185">Reference proteome</keyword>
<evidence type="ECO:0000313" key="4">
    <source>
        <dbReference type="EnsemblPlants" id="KRH50428"/>
    </source>
</evidence>
<dbReference type="InterPro" id="IPR007577">
    <property type="entry name" value="GlycoTrfase_DXD_sugar-bd_CS"/>
</dbReference>
<dbReference type="PANTHER" id="PTHR47213:SF1">
    <property type="entry name" value="OS07G0567300 PROTEIN"/>
    <property type="match status" value="1"/>
</dbReference>
<evidence type="ECO:0000259" key="2">
    <source>
        <dbReference type="Pfam" id="PF04572"/>
    </source>
</evidence>
<dbReference type="STRING" id="3847.K7L365"/>
<dbReference type="FunCoup" id="K7L365">
    <property type="interactions" value="4027"/>
</dbReference>
<dbReference type="Pfam" id="PF04488">
    <property type="entry name" value="Gly_transf_sug"/>
    <property type="match status" value="1"/>
</dbReference>
<gene>
    <name evidence="3" type="ORF">GLYMA_07G221700</name>
</gene>
<feature type="chain" id="PRO_5014581031" description="Alpha 1,4-glycosyltransferase domain-containing protein" evidence="1">
    <location>
        <begin position="27"/>
        <end position="591"/>
    </location>
</feature>
<evidence type="ECO:0000256" key="1">
    <source>
        <dbReference type="SAM" id="SignalP"/>
    </source>
</evidence>
<dbReference type="AlphaFoldDB" id="K7L365"/>
<evidence type="ECO:0000313" key="3">
    <source>
        <dbReference type="EMBL" id="KRH50428.1"/>
    </source>
</evidence>
<evidence type="ECO:0000313" key="5">
    <source>
        <dbReference type="Proteomes" id="UP000008827"/>
    </source>
</evidence>
<feature type="signal peptide" evidence="1">
    <location>
        <begin position="1"/>
        <end position="26"/>
    </location>
</feature>
<dbReference type="PANTHER" id="PTHR47213">
    <property type="entry name" value="OS07G0567300 PROTEIN"/>
    <property type="match status" value="1"/>
</dbReference>
<dbReference type="HOGENOM" id="CLU_019489_0_0_1"/>
<proteinExistence type="predicted"/>
<dbReference type="OrthoDB" id="409543at2759"/>